<name>A0A9Q0P1J4_SALPP</name>
<dbReference type="PANTHER" id="PTHR22849:SF164">
    <property type="entry name" value="U-BOX DOMAIN-CONTAINING PROTEIN"/>
    <property type="match status" value="1"/>
</dbReference>
<dbReference type="Gene3D" id="1.25.10.10">
    <property type="entry name" value="Leucine-rich Repeat Variant"/>
    <property type="match status" value="1"/>
</dbReference>
<dbReference type="InterPro" id="IPR003613">
    <property type="entry name" value="Ubox_domain"/>
</dbReference>
<comment type="caution">
    <text evidence="7">The sequence shown here is derived from an EMBL/GenBank/DDBJ whole genome shotgun (WGS) entry which is preliminary data.</text>
</comment>
<dbReference type="Pfam" id="PF04564">
    <property type="entry name" value="U-box"/>
    <property type="match status" value="1"/>
</dbReference>
<evidence type="ECO:0000256" key="5">
    <source>
        <dbReference type="RuleBase" id="RU369093"/>
    </source>
</evidence>
<dbReference type="InterPro" id="IPR045210">
    <property type="entry name" value="RING-Ubox_PUB"/>
</dbReference>
<evidence type="ECO:0000259" key="6">
    <source>
        <dbReference type="PROSITE" id="PS51698"/>
    </source>
</evidence>
<dbReference type="SUPFAM" id="SSF57850">
    <property type="entry name" value="RING/U-box"/>
    <property type="match status" value="1"/>
</dbReference>
<evidence type="ECO:0000256" key="2">
    <source>
        <dbReference type="ARBA" id="ARBA00004906"/>
    </source>
</evidence>
<dbReference type="InterPro" id="IPR013083">
    <property type="entry name" value="Znf_RING/FYVE/PHD"/>
</dbReference>
<evidence type="ECO:0000256" key="1">
    <source>
        <dbReference type="ARBA" id="ARBA00000900"/>
    </source>
</evidence>
<dbReference type="AlphaFoldDB" id="A0A9Q0P1J4"/>
<organism evidence="7 8">
    <name type="scientific">Salix purpurea</name>
    <name type="common">Purple osier willow</name>
    <dbReference type="NCBI Taxonomy" id="77065"/>
    <lineage>
        <taxon>Eukaryota</taxon>
        <taxon>Viridiplantae</taxon>
        <taxon>Streptophyta</taxon>
        <taxon>Embryophyta</taxon>
        <taxon>Tracheophyta</taxon>
        <taxon>Spermatophyta</taxon>
        <taxon>Magnoliopsida</taxon>
        <taxon>eudicotyledons</taxon>
        <taxon>Gunneridae</taxon>
        <taxon>Pentapetalae</taxon>
        <taxon>rosids</taxon>
        <taxon>fabids</taxon>
        <taxon>Malpighiales</taxon>
        <taxon>Salicaceae</taxon>
        <taxon>Saliceae</taxon>
        <taxon>Salix</taxon>
    </lineage>
</organism>
<evidence type="ECO:0000256" key="4">
    <source>
        <dbReference type="ARBA" id="ARBA00022786"/>
    </source>
</evidence>
<sequence>MDGFDHRIAPSFFICPISLQIMKDPVTISTGMTFDRESIQKWLFSYKNISCPITKQPLSDFRLTPNSNLLRLIQSWHLQHASSSSSSTKFAEPNHDALMKVLLEEIKQPHLQVNALRKIKSLIQENDGDNNKISCIRDDTLFSLAASLVVQTELPGIPQITGNDTPVIAEAVSLLCLLRPSDEALKMVSQNENGRLICSLCSIMTQYLSYLQIRIQAALVLKSIFEVVDGVYKEGLKFEFFENIIEILKDQNSKHGSVAALSILIRVLKYGNNKEKAIKGGLIPILIELLAEDNDQGRVCEMMLVVLEKLCQKAEGRAAFLTHPAGMAAVLSKILKVSHVGDDKSISLLSCVLRFCTSSGEAAQEFIEVGGVTKICSVIQSGCHSKTKEKAREVLGFHLKTWNKSPCFPFLDVARLGIIGNLNSQVRIYRD</sequence>
<proteinExistence type="predicted"/>
<dbReference type="GO" id="GO:0016567">
    <property type="term" value="P:protein ubiquitination"/>
    <property type="evidence" value="ECO:0007669"/>
    <property type="project" value="UniProtKB-UniRule"/>
</dbReference>
<dbReference type="Pfam" id="PF25598">
    <property type="entry name" value="ARM_PUB"/>
    <property type="match status" value="1"/>
</dbReference>
<dbReference type="InterPro" id="IPR011989">
    <property type="entry name" value="ARM-like"/>
</dbReference>
<dbReference type="InterPro" id="IPR016024">
    <property type="entry name" value="ARM-type_fold"/>
</dbReference>
<dbReference type="CDD" id="cd16664">
    <property type="entry name" value="RING-Ubox_PUB"/>
    <property type="match status" value="1"/>
</dbReference>
<dbReference type="EMBL" id="JAPFFK010000020">
    <property type="protein sequence ID" value="KAJ6679853.1"/>
    <property type="molecule type" value="Genomic_DNA"/>
</dbReference>
<comment type="pathway">
    <text evidence="2 5">Protein modification; protein ubiquitination.</text>
</comment>
<dbReference type="EC" id="2.3.2.27" evidence="5"/>
<evidence type="ECO:0000256" key="3">
    <source>
        <dbReference type="ARBA" id="ARBA00022679"/>
    </source>
</evidence>
<dbReference type="InterPro" id="IPR045185">
    <property type="entry name" value="PUB22/23/24-like"/>
</dbReference>
<dbReference type="PROSITE" id="PS51698">
    <property type="entry name" value="U_BOX"/>
    <property type="match status" value="1"/>
</dbReference>
<dbReference type="SMART" id="SM00504">
    <property type="entry name" value="Ubox"/>
    <property type="match status" value="1"/>
</dbReference>
<evidence type="ECO:0000313" key="8">
    <source>
        <dbReference type="Proteomes" id="UP001151532"/>
    </source>
</evidence>
<reference evidence="7" key="1">
    <citation type="submission" date="2022-11" db="EMBL/GenBank/DDBJ databases">
        <authorList>
            <person name="Hyden B.L."/>
            <person name="Feng K."/>
            <person name="Yates T."/>
            <person name="Jawdy S."/>
            <person name="Smart L.B."/>
            <person name="Muchero W."/>
        </authorList>
    </citation>
    <scope>NUCLEOTIDE SEQUENCE</scope>
    <source>
        <tissue evidence="7">Shoot tip</tissue>
    </source>
</reference>
<dbReference type="SUPFAM" id="SSF48371">
    <property type="entry name" value="ARM repeat"/>
    <property type="match status" value="1"/>
</dbReference>
<evidence type="ECO:0000313" key="7">
    <source>
        <dbReference type="EMBL" id="KAJ6679853.1"/>
    </source>
</evidence>
<keyword evidence="8" id="KW-1185">Reference proteome</keyword>
<dbReference type="Proteomes" id="UP001151532">
    <property type="component" value="Chromosome 14"/>
</dbReference>
<accession>A0A9Q0P1J4</accession>
<dbReference type="Gene3D" id="3.30.40.10">
    <property type="entry name" value="Zinc/RING finger domain, C3HC4 (zinc finger)"/>
    <property type="match status" value="1"/>
</dbReference>
<keyword evidence="4 5" id="KW-0833">Ubl conjugation pathway</keyword>
<protein>
    <recommendedName>
        <fullName evidence="5 6">U-box domain-containing protein</fullName>
        <ecNumber evidence="5">2.3.2.27</ecNumber>
    </recommendedName>
    <alternativeName>
        <fullName evidence="5">RING-type E3 ubiquitin transferase PUB</fullName>
    </alternativeName>
</protein>
<comment type="function">
    <text evidence="5">Functions as an E3 ubiquitin ligase.</text>
</comment>
<dbReference type="PANTHER" id="PTHR22849">
    <property type="entry name" value="WDSAM1 PROTEIN"/>
    <property type="match status" value="1"/>
</dbReference>
<dbReference type="InterPro" id="IPR058678">
    <property type="entry name" value="ARM_PUB"/>
</dbReference>
<keyword evidence="3 5" id="KW-0808">Transferase</keyword>
<reference evidence="7" key="2">
    <citation type="journal article" date="2023" name="Int. J. Mol. Sci.">
        <title>De Novo Assembly and Annotation of 11 Diverse Shrub Willow (Salix) Genomes Reveals Novel Gene Organization in Sex-Linked Regions.</title>
        <authorList>
            <person name="Hyden B."/>
            <person name="Feng K."/>
            <person name="Yates T.B."/>
            <person name="Jawdy S."/>
            <person name="Cereghino C."/>
            <person name="Smart L.B."/>
            <person name="Muchero W."/>
        </authorList>
    </citation>
    <scope>NUCLEOTIDE SEQUENCE</scope>
    <source>
        <tissue evidence="7">Shoot tip</tissue>
    </source>
</reference>
<comment type="catalytic activity">
    <reaction evidence="1 5">
        <text>S-ubiquitinyl-[E2 ubiquitin-conjugating enzyme]-L-cysteine + [acceptor protein]-L-lysine = [E2 ubiquitin-conjugating enzyme]-L-cysteine + N(6)-ubiquitinyl-[acceptor protein]-L-lysine.</text>
        <dbReference type="EC" id="2.3.2.27"/>
    </reaction>
</comment>
<dbReference type="OrthoDB" id="10064100at2759"/>
<gene>
    <name evidence="7" type="ORF">OIU79_019565</name>
</gene>
<feature type="domain" description="U-box" evidence="6">
    <location>
        <begin position="8"/>
        <end position="83"/>
    </location>
</feature>
<dbReference type="GO" id="GO:0061630">
    <property type="term" value="F:ubiquitin protein ligase activity"/>
    <property type="evidence" value="ECO:0007669"/>
    <property type="project" value="UniProtKB-UniRule"/>
</dbReference>